<feature type="signal peptide" evidence="1">
    <location>
        <begin position="1"/>
        <end position="22"/>
    </location>
</feature>
<keyword evidence="3" id="KW-1185">Reference proteome</keyword>
<protein>
    <recommendedName>
        <fullName evidence="4">YARHG domain-containing protein</fullName>
    </recommendedName>
</protein>
<comment type="caution">
    <text evidence="2">The sequence shown here is derived from an EMBL/GenBank/DDBJ whole genome shotgun (WGS) entry which is preliminary data.</text>
</comment>
<dbReference type="EMBL" id="JAINUY010000005">
    <property type="protein sequence ID" value="MBZ4036081.1"/>
    <property type="molecule type" value="Genomic_DNA"/>
</dbReference>
<dbReference type="Proteomes" id="UP001139366">
    <property type="component" value="Unassembled WGS sequence"/>
</dbReference>
<name>A0A9X1KS95_9FLAO</name>
<evidence type="ECO:0008006" key="4">
    <source>
        <dbReference type="Google" id="ProtNLM"/>
    </source>
</evidence>
<evidence type="ECO:0000256" key="1">
    <source>
        <dbReference type="SAM" id="SignalP"/>
    </source>
</evidence>
<evidence type="ECO:0000313" key="2">
    <source>
        <dbReference type="EMBL" id="MBZ4036081.1"/>
    </source>
</evidence>
<feature type="chain" id="PRO_5040895744" description="YARHG domain-containing protein" evidence="1">
    <location>
        <begin position="23"/>
        <end position="375"/>
    </location>
</feature>
<sequence length="375" mass="44102">MKTTKNKFLIILFLLYSTFAFCQDQTYYLEGTLGKSKIFMKIQIFKYDDRTNVNTVYFYQNSLKDIQLEGKLNSNNFTLYFKPNDVVTEKFYLKKSANNNFDGFWYDAKEKQLPVHLTPINFANYKSNLKLQSQEDKLNFVKFKFLEFKKTKTTTYNNKEFVWYAEKHCDSEFFRLGGNFSEKNKNAVNPVLDEIHIQKTLIQLNCSSRFQYSEGKGIETTATINFLNNNLLGFETTDSWDCGGAHPDFGSSGFLVDLNNGKEYEIDDILAFDKSVTGDKKDNFTAFSKYRNDFFAPKLLELITSIEHFKKPATDDDCDYTNVEYWDFVSWSFTEKGITFTPYFPRYNRACEEPFLVPFEKLTKYKNPKFLYNLK</sequence>
<proteinExistence type="predicted"/>
<keyword evidence="1" id="KW-0732">Signal</keyword>
<accession>A0A9X1KS95</accession>
<organism evidence="2 3">
    <name type="scientific">Flavobacterium potami</name>
    <dbReference type="NCBI Taxonomy" id="2872310"/>
    <lineage>
        <taxon>Bacteria</taxon>
        <taxon>Pseudomonadati</taxon>
        <taxon>Bacteroidota</taxon>
        <taxon>Flavobacteriia</taxon>
        <taxon>Flavobacteriales</taxon>
        <taxon>Flavobacteriaceae</taxon>
        <taxon>Flavobacterium</taxon>
    </lineage>
</organism>
<reference evidence="2 3" key="1">
    <citation type="journal article" date="2023" name="Antonie Van Leeuwenhoek">
        <title>Flavobacterium potami sp. nov., a multi-metal resistance genes harbouring bacterium isolated from shallow river silt.</title>
        <authorList>
            <person name="Li S."/>
            <person name="Mao S."/>
            <person name="Mu W."/>
            <person name="Guo B."/>
            <person name="Li C."/>
            <person name="Zhu Q."/>
            <person name="Hou X."/>
            <person name="Zhao Y."/>
            <person name="Wei S."/>
            <person name="Liu H."/>
            <person name="Liu A."/>
        </authorList>
    </citation>
    <scope>NUCLEOTIDE SEQUENCE [LARGE SCALE GENOMIC DNA]</scope>
    <source>
        <strain evidence="2 3">17A</strain>
    </source>
</reference>
<gene>
    <name evidence="2" type="ORF">K6T82_15015</name>
</gene>
<evidence type="ECO:0000313" key="3">
    <source>
        <dbReference type="Proteomes" id="UP001139366"/>
    </source>
</evidence>
<dbReference type="AlphaFoldDB" id="A0A9X1KS95"/>
<dbReference type="RefSeq" id="WP_223707163.1">
    <property type="nucleotide sequence ID" value="NZ_JAINUY010000005.1"/>
</dbReference>